<name>A0A6J1MXV0_BICAN</name>
<keyword evidence="2" id="KW-0812">Transmembrane</keyword>
<protein>
    <submittedName>
        <fullName evidence="4">Uncharacterized protein LOC112046840 isoform X1</fullName>
    </submittedName>
</protein>
<evidence type="ECO:0000256" key="1">
    <source>
        <dbReference type="SAM" id="MobiDB-lite"/>
    </source>
</evidence>
<reference evidence="4" key="1">
    <citation type="submission" date="2025-08" db="UniProtKB">
        <authorList>
            <consortium name="RefSeq"/>
        </authorList>
    </citation>
    <scope>IDENTIFICATION</scope>
</reference>
<keyword evidence="2" id="KW-1133">Transmembrane helix</keyword>
<dbReference type="RefSeq" id="XP_023939424.2">
    <property type="nucleotide sequence ID" value="XM_024083656.2"/>
</dbReference>
<organism evidence="3 4">
    <name type="scientific">Bicyclus anynana</name>
    <name type="common">Squinting bush brown butterfly</name>
    <dbReference type="NCBI Taxonomy" id="110368"/>
    <lineage>
        <taxon>Eukaryota</taxon>
        <taxon>Metazoa</taxon>
        <taxon>Ecdysozoa</taxon>
        <taxon>Arthropoda</taxon>
        <taxon>Hexapoda</taxon>
        <taxon>Insecta</taxon>
        <taxon>Pterygota</taxon>
        <taxon>Neoptera</taxon>
        <taxon>Endopterygota</taxon>
        <taxon>Lepidoptera</taxon>
        <taxon>Glossata</taxon>
        <taxon>Ditrysia</taxon>
        <taxon>Papilionoidea</taxon>
        <taxon>Nymphalidae</taxon>
        <taxon>Satyrinae</taxon>
        <taxon>Satyrini</taxon>
        <taxon>Mycalesina</taxon>
        <taxon>Bicyclus</taxon>
    </lineage>
</organism>
<feature type="transmembrane region" description="Helical" evidence="2">
    <location>
        <begin position="1701"/>
        <end position="1724"/>
    </location>
</feature>
<dbReference type="OrthoDB" id="8300628at2759"/>
<feature type="region of interest" description="Disordered" evidence="1">
    <location>
        <begin position="869"/>
        <end position="913"/>
    </location>
</feature>
<dbReference type="GeneID" id="112046840"/>
<accession>A0A6J1MXV0</accession>
<feature type="region of interest" description="Disordered" evidence="1">
    <location>
        <begin position="592"/>
        <end position="619"/>
    </location>
</feature>
<keyword evidence="2" id="KW-0472">Membrane</keyword>
<proteinExistence type="predicted"/>
<gene>
    <name evidence="4" type="primary">LOC112046840</name>
</gene>
<evidence type="ECO:0000313" key="4">
    <source>
        <dbReference type="RefSeq" id="XP_023939424.2"/>
    </source>
</evidence>
<feature type="region of interest" description="Disordered" evidence="1">
    <location>
        <begin position="1033"/>
        <end position="1077"/>
    </location>
</feature>
<keyword evidence="3" id="KW-1185">Reference proteome</keyword>
<dbReference type="Proteomes" id="UP001652582">
    <property type="component" value="Chromosome 17"/>
</dbReference>
<feature type="compositionally biased region" description="Basic and acidic residues" evidence="1">
    <location>
        <begin position="1063"/>
        <end position="1072"/>
    </location>
</feature>
<evidence type="ECO:0000313" key="3">
    <source>
        <dbReference type="Proteomes" id="UP001652582"/>
    </source>
</evidence>
<feature type="compositionally biased region" description="Basic and acidic residues" evidence="1">
    <location>
        <begin position="869"/>
        <end position="893"/>
    </location>
</feature>
<evidence type="ECO:0000256" key="2">
    <source>
        <dbReference type="SAM" id="Phobius"/>
    </source>
</evidence>
<dbReference type="KEGG" id="bany:112046840"/>
<dbReference type="InterPro" id="IPR018247">
    <property type="entry name" value="EF_Hand_1_Ca_BS"/>
</dbReference>
<sequence length="1727" mass="196561">MLICNVTEQKGVTVGEEMEDNSTEFQMADEMYKIAATNSAVDGDRDKTLTTSDLVILYKNIDIDTKLVPNANQLARKTPNQYVETVIYNDDRRSEGSDVSEDFTYEDFNHVFAVNNERIGFLNNYGDTLCHKCGDIKMRTSGLTTEYDKHFLFNDYIQDQLKNLHPKSEQSESTILPTSLLDYICCKRLEDNCNLYMDNIIKYVQNTIEQLKRISNGDYLTGKAKAKWREGGTENRPPPECKNTVLASPVTHRIALDVPEKRNPKVIWDDVVHSEMDVRSLCKILEKKIIVEIPKIICGTYRLFSKRYKQNFIITCKKDKRPEKESRVDVLLKLHRSEFGHIISNIDSIFILESSSAILTKTDPYSTDLLAIDYKKDETIDEKIEVKDIDLNENYEEPPSKYMAESSVTEVPEAEELSEDDCDLSSQYNCYEDNDNVCVSSQAEFDNGIEATVAVDDLHCVIQRLSMQSPVIEEKEEILKKKKSPIKVRIKSPYENKSYVLDEKKRKKLLEVREKREVKKNAIVENRKITKSKRERSTVTAQSSNSVTTLSITNKHFYNSIYGDCINIIQKKSRKYYKDLQNDNLSALKLQDDEKNHYKEPPPAPLTTPKQHTEKYSNPSYYLDDVDTEVMHLEMKQCENQINHSLSKVKLSTPTAANEIDVNLDLHKQLIVTSTTDSSLSDTFSRSPALCDTSYRSTNKENIENNILTSTQSIQVVLTNPPKKEVFTETKNCNPTSSVECRRSIDKIYDLIKKISDSNSLASSKTANNIAELDHDDSEPTKHPIASSNSGCFTLEKVNTVQKSPNKKHTYDNSGHDISKITISSKSQSLKMNNASDNQNGKLNLSKIQDNPLKAISELIKKIDSVRKTNNKNENESKKNERLSTEERNDNRRQVHKRMPKDRNLKDPEVNTSKFSVLKERRILSSEYGHSKFNNQQYQSEERSSNRMHGKKIADIIDEVNEMRGEAVRGPPKKLTRLNNLAQPKKTYCETLKEECQNKFGKRVTDRFSKPTSHGLNPDKYIPCVRNKHRKVSEGLLVSTKPLSTGPPLERISRTKSSSQKSPSREKNDRHSPVSVGRGRCNQVILKKIPEVRNGKTIIKSNFSRESKRSEFCDYNHAGRSKVPLISIDSIESMTSSPLGDETFSVLRNKLHNMIDDVVDIKIPIPLTECKVSISKLGNGIDDDVSTEGRTRSDLIVLSVSDYPLDIFEDKNIITAVSSISKDNRDCEEIVYHSQSKTFFYETNQPNKLPRRNSLYYQISKGEFQKPLKINNTKLDTRPKQSKEKDSGFILTSGDTSPVVLPKLAHMDPTTDTFKENLSEILPYLAKNRLDFGFTKLPMQIATIGYALPHFYRCDSTTKIKLLENNDSMLKNLNLENETNKPFGKSDPSFRIANKELPKDIEKKESVVIKEVVADCEVRAVDEPKKERKRGDNVKDAETPLLSSIKEDKTIGIKSGVDIKNSDISNSTSLDILLSLLNEIKKITSYEANIPKQENISNNERRDTEVEIILNKVAVKESSIDHCLNNAISLPSIHSLQILKACNRNLLYLPSNIDVNRSKTKMNETQHTATSLEYICRPSVKEANTYISTTEYVHRFTETPSRYALLSVSTGATDSLVKIITKSSSLSMYSFNDCDSSNTKLNEIIEVPSRISEENNNVVSSAVVKIEDLNSNKHFADIKPLTEYNYSTDDFDSLMKMKRGILVTFYSILVLTVFTALSFPEIIYRVY</sequence>
<dbReference type="PROSITE" id="PS00018">
    <property type="entry name" value="EF_HAND_1"/>
    <property type="match status" value="1"/>
</dbReference>
<feature type="region of interest" description="Disordered" evidence="1">
    <location>
        <begin position="928"/>
        <end position="949"/>
    </location>
</feature>